<keyword evidence="11" id="KW-1185">Reference proteome</keyword>
<dbReference type="PROSITE" id="PS50893">
    <property type="entry name" value="ABC_TRANSPORTER_2"/>
    <property type="match status" value="1"/>
</dbReference>
<dbReference type="STRING" id="1267021.FPB0191_00720"/>
<dbReference type="InterPro" id="IPR003439">
    <property type="entry name" value="ABC_transporter-like_ATP-bd"/>
</dbReference>
<feature type="transmembrane region" description="Helical" evidence="7">
    <location>
        <begin position="134"/>
        <end position="156"/>
    </location>
</feature>
<protein>
    <submittedName>
        <fullName evidence="10">Thiol reductant ABC exporter, CydC subunit</fullName>
    </submittedName>
</protein>
<feature type="transmembrane region" description="Helical" evidence="7">
    <location>
        <begin position="244"/>
        <end position="266"/>
    </location>
</feature>
<feature type="domain" description="ABC transmembrane type-1" evidence="9">
    <location>
        <begin position="24"/>
        <end position="288"/>
    </location>
</feature>
<dbReference type="CDD" id="cd03228">
    <property type="entry name" value="ABCC_MRP_Like"/>
    <property type="match status" value="1"/>
</dbReference>
<dbReference type="PROSITE" id="PS00211">
    <property type="entry name" value="ABC_TRANSPORTER_1"/>
    <property type="match status" value="1"/>
</dbReference>
<proteinExistence type="predicted"/>
<dbReference type="CDD" id="cd18585">
    <property type="entry name" value="ABC_6TM_CydC"/>
    <property type="match status" value="1"/>
</dbReference>
<dbReference type="GO" id="GO:0140359">
    <property type="term" value="F:ABC-type transporter activity"/>
    <property type="evidence" value="ECO:0007669"/>
    <property type="project" value="InterPro"/>
</dbReference>
<evidence type="ECO:0000256" key="5">
    <source>
        <dbReference type="ARBA" id="ARBA00022989"/>
    </source>
</evidence>
<dbReference type="InterPro" id="IPR003593">
    <property type="entry name" value="AAA+_ATPase"/>
</dbReference>
<dbReference type="PANTHER" id="PTHR24221">
    <property type="entry name" value="ATP-BINDING CASSETTE SUB-FAMILY B"/>
    <property type="match status" value="1"/>
</dbReference>
<dbReference type="InterPro" id="IPR039421">
    <property type="entry name" value="Type_1_exporter"/>
</dbReference>
<reference evidence="10 11" key="1">
    <citation type="journal article" date="2014" name="Appl. Environ. Microbiol.">
        <title>Gut symbionts from distinct hosts exhibit genotoxic activity via divergent colibactin biosynthetic pathways.</title>
        <authorList>
            <person name="Engel P."/>
            <person name="Vizcaino M.I."/>
            <person name="Crawford J.M."/>
        </authorList>
    </citation>
    <scope>NUCLEOTIDE SEQUENCE [LARGE SCALE GENOMIC DNA]</scope>
    <source>
        <strain evidence="10 11">PEB0191</strain>
    </source>
</reference>
<dbReference type="Gene3D" id="3.40.50.300">
    <property type="entry name" value="P-loop containing nucleotide triphosphate hydrolases"/>
    <property type="match status" value="1"/>
</dbReference>
<evidence type="ECO:0000259" key="9">
    <source>
        <dbReference type="PROSITE" id="PS50929"/>
    </source>
</evidence>
<name>A0A0A7RZ27_FRIPE</name>
<dbReference type="Gene3D" id="1.20.1560.10">
    <property type="entry name" value="ABC transporter type 1, transmembrane domain"/>
    <property type="match status" value="1"/>
</dbReference>
<dbReference type="Pfam" id="PF00005">
    <property type="entry name" value="ABC_tran"/>
    <property type="match status" value="1"/>
</dbReference>
<dbReference type="SUPFAM" id="SSF90123">
    <property type="entry name" value="ABC transporter transmembrane region"/>
    <property type="match status" value="1"/>
</dbReference>
<dbReference type="InterPro" id="IPR036640">
    <property type="entry name" value="ABC1_TM_sf"/>
</dbReference>
<evidence type="ECO:0000256" key="3">
    <source>
        <dbReference type="ARBA" id="ARBA00022741"/>
    </source>
</evidence>
<feature type="transmembrane region" description="Helical" evidence="7">
    <location>
        <begin position="162"/>
        <end position="185"/>
    </location>
</feature>
<keyword evidence="6 7" id="KW-0472">Membrane</keyword>
<dbReference type="OrthoDB" id="9802264at2"/>
<organism evidence="10 11">
    <name type="scientific">Frischella perrara</name>
    <dbReference type="NCBI Taxonomy" id="1267021"/>
    <lineage>
        <taxon>Bacteria</taxon>
        <taxon>Pseudomonadati</taxon>
        <taxon>Pseudomonadota</taxon>
        <taxon>Gammaproteobacteria</taxon>
        <taxon>Orbales</taxon>
        <taxon>Orbaceae</taxon>
        <taxon>Frischella</taxon>
    </lineage>
</organism>
<dbReference type="KEGG" id="fpp:FPB0191_00720"/>
<dbReference type="GO" id="GO:0005524">
    <property type="term" value="F:ATP binding"/>
    <property type="evidence" value="ECO:0007669"/>
    <property type="project" value="UniProtKB-KW"/>
</dbReference>
<evidence type="ECO:0000313" key="10">
    <source>
        <dbReference type="EMBL" id="AJA44549.1"/>
    </source>
</evidence>
<evidence type="ECO:0000259" key="8">
    <source>
        <dbReference type="PROSITE" id="PS50893"/>
    </source>
</evidence>
<evidence type="ECO:0000256" key="2">
    <source>
        <dbReference type="ARBA" id="ARBA00022692"/>
    </source>
</evidence>
<dbReference type="NCBIfam" id="TIGR02868">
    <property type="entry name" value="CydC"/>
    <property type="match status" value="1"/>
</dbReference>
<dbReference type="EMBL" id="CP009056">
    <property type="protein sequence ID" value="AJA44549.1"/>
    <property type="molecule type" value="Genomic_DNA"/>
</dbReference>
<dbReference type="GO" id="GO:0034775">
    <property type="term" value="P:glutathione transmembrane transport"/>
    <property type="evidence" value="ECO:0007669"/>
    <property type="project" value="InterPro"/>
</dbReference>
<evidence type="ECO:0000256" key="6">
    <source>
        <dbReference type="ARBA" id="ARBA00023136"/>
    </source>
</evidence>
<accession>A0A0A7RZ27</accession>
<dbReference type="HOGENOM" id="CLU_000604_84_9_6"/>
<dbReference type="SMART" id="SM00382">
    <property type="entry name" value="AAA"/>
    <property type="match status" value="1"/>
</dbReference>
<dbReference type="GO" id="GO:0016887">
    <property type="term" value="F:ATP hydrolysis activity"/>
    <property type="evidence" value="ECO:0007669"/>
    <property type="project" value="InterPro"/>
</dbReference>
<keyword evidence="3" id="KW-0547">Nucleotide-binding</keyword>
<comment type="subcellular location">
    <subcellularLocation>
        <location evidence="1">Cell membrane</location>
        <topology evidence="1">Multi-pass membrane protein</topology>
    </subcellularLocation>
</comment>
<dbReference type="InterPro" id="IPR014223">
    <property type="entry name" value="ABC_CydC/D"/>
</dbReference>
<dbReference type="AlphaFoldDB" id="A0A0A7RZ27"/>
<dbReference type="GO" id="GO:0034040">
    <property type="term" value="F:ATPase-coupled lipid transmembrane transporter activity"/>
    <property type="evidence" value="ECO:0007669"/>
    <property type="project" value="TreeGrafter"/>
</dbReference>
<gene>
    <name evidence="10" type="ORF">FPB0191_00720</name>
</gene>
<feature type="transmembrane region" description="Helical" evidence="7">
    <location>
        <begin position="12"/>
        <end position="36"/>
    </location>
</feature>
<keyword evidence="2 7" id="KW-0812">Transmembrane</keyword>
<feature type="transmembrane region" description="Helical" evidence="7">
    <location>
        <begin position="42"/>
        <end position="62"/>
    </location>
</feature>
<sequence length="556" mass="62914">MLKILFPYIKLYQYYFLRILLGMLMVITALAASIFLLSLSGWFLSATAFVGFAGLYTFNYMLPAAGVRGAAILRTVARYFDRLVNHDTTFRILAFLRTRAFKHLLPLNAVQIQRFEKAELLNTFIADIDNLDHLYLRLFAPIIGSLCITFFIYFAVSYFDHNIALVITLFLLVTILTLPIIFYYAGRTLGEQIAEQKSLYRQKLVSYMQGQAELTLFNAKHSFRQSLTDIESHWLKLQTKQSTLLSLSNAIIVMIVGVMTQIIIWLVADGISNYDQPIIALLIFIGLSSTEILSPIPSAFLFLGQVLSSAKRMNNLLSLSPVINFGELSNTDNDQQCEITFKSINFSYPNQPLIILKDINFQIKNGEHVALIGQTGCGKSTLLNLITRTWQPTNGTIMLNQIDISQFSEPALRNMMSVVPQVIHIFNDTLRNNLLIGNQYANDAQLISVLKKVELDKLLSTEQGLNLWLGESGRTLSGGERRRIGIARALLHNAPLILLDEPTESLDNQTEQQILSIIKENYADKTLIMITHRLIHQALFDCTYLLENNTIKKINN</sequence>
<feature type="domain" description="ABC transporter" evidence="8">
    <location>
        <begin position="339"/>
        <end position="554"/>
    </location>
</feature>
<dbReference type="Proteomes" id="UP000030901">
    <property type="component" value="Chromosome"/>
</dbReference>
<keyword evidence="4" id="KW-0067">ATP-binding</keyword>
<keyword evidence="5 7" id="KW-1133">Transmembrane helix</keyword>
<evidence type="ECO:0000256" key="4">
    <source>
        <dbReference type="ARBA" id="ARBA00022840"/>
    </source>
</evidence>
<dbReference type="NCBIfam" id="NF008364">
    <property type="entry name" value="PRK11160.1"/>
    <property type="match status" value="1"/>
</dbReference>
<dbReference type="RefSeq" id="WP_082018223.1">
    <property type="nucleotide sequence ID" value="NZ_CP009056.1"/>
</dbReference>
<feature type="transmembrane region" description="Helical" evidence="7">
    <location>
        <begin position="278"/>
        <end position="303"/>
    </location>
</feature>
<dbReference type="GO" id="GO:0005886">
    <property type="term" value="C:plasma membrane"/>
    <property type="evidence" value="ECO:0007669"/>
    <property type="project" value="UniProtKB-SubCell"/>
</dbReference>
<evidence type="ECO:0000313" key="11">
    <source>
        <dbReference type="Proteomes" id="UP000030901"/>
    </source>
</evidence>
<dbReference type="InterPro" id="IPR017871">
    <property type="entry name" value="ABC_transporter-like_CS"/>
</dbReference>
<dbReference type="SUPFAM" id="SSF52540">
    <property type="entry name" value="P-loop containing nucleoside triphosphate hydrolases"/>
    <property type="match status" value="1"/>
</dbReference>
<dbReference type="GO" id="GO:0045454">
    <property type="term" value="P:cell redox homeostasis"/>
    <property type="evidence" value="ECO:0007669"/>
    <property type="project" value="InterPro"/>
</dbReference>
<dbReference type="PANTHER" id="PTHR24221:SF653">
    <property type="entry name" value="TRANSPORT ATP-BINDING PROTEIN CYDC"/>
    <property type="match status" value="1"/>
</dbReference>
<dbReference type="InterPro" id="IPR027417">
    <property type="entry name" value="P-loop_NTPase"/>
</dbReference>
<dbReference type="InterPro" id="IPR011527">
    <property type="entry name" value="ABC1_TM_dom"/>
</dbReference>
<evidence type="ECO:0000256" key="7">
    <source>
        <dbReference type="SAM" id="Phobius"/>
    </source>
</evidence>
<dbReference type="PROSITE" id="PS50929">
    <property type="entry name" value="ABC_TM1F"/>
    <property type="match status" value="1"/>
</dbReference>
<evidence type="ECO:0000256" key="1">
    <source>
        <dbReference type="ARBA" id="ARBA00004651"/>
    </source>
</evidence>